<dbReference type="PANTHER" id="PTHR35901">
    <property type="entry name" value="RIBONUCLEASE VAPC3"/>
    <property type="match status" value="1"/>
</dbReference>
<evidence type="ECO:0000256" key="1">
    <source>
        <dbReference type="ARBA" id="ARBA00022842"/>
    </source>
</evidence>
<dbReference type="InterPro" id="IPR002716">
    <property type="entry name" value="PIN_dom"/>
</dbReference>
<dbReference type="PANTHER" id="PTHR35901:SF1">
    <property type="entry name" value="EXONUCLEASE VAPC9"/>
    <property type="match status" value="1"/>
</dbReference>
<feature type="domain" description="PIN" evidence="2">
    <location>
        <begin position="4"/>
        <end position="120"/>
    </location>
</feature>
<reference evidence="3 4" key="1">
    <citation type="submission" date="2018-06" db="EMBL/GenBank/DDBJ databases">
        <title>Combined omics and stable isotope probing to characterize newly discovered Mariana Back-Arc vent microbial communities.</title>
        <authorList>
            <person name="Trembath-Reichert E."/>
            <person name="Huber J.A."/>
        </authorList>
    </citation>
    <scope>NUCLEOTIDE SEQUENCE [LARGE SCALE GENOMIC DNA]</scope>
    <source>
        <strain evidence="3">MAG 63_1</strain>
    </source>
</reference>
<protein>
    <submittedName>
        <fullName evidence="3">PIN domain nuclease</fullName>
    </submittedName>
</protein>
<proteinExistence type="predicted"/>
<dbReference type="Pfam" id="PF01850">
    <property type="entry name" value="PIN"/>
    <property type="match status" value="1"/>
</dbReference>
<dbReference type="SUPFAM" id="SSF88723">
    <property type="entry name" value="PIN domain-like"/>
    <property type="match status" value="1"/>
</dbReference>
<comment type="caution">
    <text evidence="3">The sequence shown here is derived from an EMBL/GenBank/DDBJ whole genome shotgun (WGS) entry which is preliminary data.</text>
</comment>
<organism evidence="3 4">
    <name type="scientific">SAR324 cluster bacterium</name>
    <dbReference type="NCBI Taxonomy" id="2024889"/>
    <lineage>
        <taxon>Bacteria</taxon>
        <taxon>Deltaproteobacteria</taxon>
        <taxon>SAR324 cluster</taxon>
    </lineage>
</organism>
<name>A0A432FZP9_9DELT</name>
<gene>
    <name evidence="3" type="ORF">DSY97_11595</name>
</gene>
<dbReference type="AlphaFoldDB" id="A0A432FZP9"/>
<dbReference type="Proteomes" id="UP000286801">
    <property type="component" value="Unassembled WGS sequence"/>
</dbReference>
<evidence type="ECO:0000313" key="3">
    <source>
        <dbReference type="EMBL" id="RTZ76647.1"/>
    </source>
</evidence>
<keyword evidence="1" id="KW-0460">Magnesium</keyword>
<evidence type="ECO:0000259" key="2">
    <source>
        <dbReference type="Pfam" id="PF01850"/>
    </source>
</evidence>
<dbReference type="InterPro" id="IPR051619">
    <property type="entry name" value="TypeII_TA_RNase_PINc/VapC"/>
</dbReference>
<dbReference type="InterPro" id="IPR029060">
    <property type="entry name" value="PIN-like_dom_sf"/>
</dbReference>
<dbReference type="EMBL" id="QNZL01000307">
    <property type="protein sequence ID" value="RTZ76647.1"/>
    <property type="molecule type" value="Genomic_DNA"/>
</dbReference>
<dbReference type="Gene3D" id="3.40.50.1010">
    <property type="entry name" value="5'-nuclease"/>
    <property type="match status" value="1"/>
</dbReference>
<dbReference type="CDD" id="cd09873">
    <property type="entry name" value="PIN_Pae0151-like"/>
    <property type="match status" value="1"/>
</dbReference>
<dbReference type="InterPro" id="IPR044153">
    <property type="entry name" value="PIN_Pae0151-like"/>
</dbReference>
<accession>A0A432FZP9</accession>
<evidence type="ECO:0000313" key="4">
    <source>
        <dbReference type="Proteomes" id="UP000286801"/>
    </source>
</evidence>
<sequence length="131" mass="14856">MIAVLDTSAAVEVVLKRESATLFSHFLAEADLVIAPNILIAEATNVFWKYQKLSNYTYDECEKSIDHIVSLPDEYVNERDLYRESFKLGCMMDHSIYDMIYLVLARRNNATLLTMDQRLVASAEKAGVNTA</sequence>